<gene>
    <name evidence="1" type="ORF">TRIP_B200204</name>
</gene>
<accession>A0A653A230</accession>
<protein>
    <submittedName>
        <fullName evidence="1">Uncharacterized protein</fullName>
    </submittedName>
</protein>
<dbReference type="AlphaFoldDB" id="A0A653A230"/>
<reference evidence="1" key="1">
    <citation type="submission" date="2018-07" db="EMBL/GenBank/DDBJ databases">
        <authorList>
            <consortium name="Genoscope - CEA"/>
            <person name="William W."/>
        </authorList>
    </citation>
    <scope>NUCLEOTIDE SEQUENCE</scope>
    <source>
        <strain evidence="1">IK1</strain>
    </source>
</reference>
<name>A0A653A230_UNCDX</name>
<organism evidence="1">
    <name type="scientific">Uncultured Desulfatiglans sp</name>
    <dbReference type="NCBI Taxonomy" id="1748965"/>
    <lineage>
        <taxon>Bacteria</taxon>
        <taxon>Pseudomonadati</taxon>
        <taxon>Thermodesulfobacteriota</taxon>
        <taxon>Desulfobacteria</taxon>
        <taxon>Desulfatiglandales</taxon>
        <taxon>Desulfatiglandaceae</taxon>
        <taxon>Desulfatiglans</taxon>
        <taxon>environmental samples</taxon>
    </lineage>
</organism>
<proteinExistence type="predicted"/>
<dbReference type="EMBL" id="UPXX01000013">
    <property type="protein sequence ID" value="VBB42064.1"/>
    <property type="molecule type" value="Genomic_DNA"/>
</dbReference>
<sequence>MGIPVGFVRERARVYLQGIFSIDKLSKVATIPTLREQHLSF</sequence>
<evidence type="ECO:0000313" key="1">
    <source>
        <dbReference type="EMBL" id="VBB42064.1"/>
    </source>
</evidence>